<gene>
    <name evidence="7" type="ORF">N5D11_06885</name>
</gene>
<dbReference type="PANTHER" id="PTHR30250:SF11">
    <property type="entry name" value="O-ANTIGEN TRANSPORTER-RELATED"/>
    <property type="match status" value="1"/>
</dbReference>
<dbReference type="Proteomes" id="UP001161099">
    <property type="component" value="Unassembled WGS sequence"/>
</dbReference>
<evidence type="ECO:0000256" key="6">
    <source>
        <dbReference type="SAM" id="Phobius"/>
    </source>
</evidence>
<feature type="transmembrane region" description="Helical" evidence="6">
    <location>
        <begin position="42"/>
        <end position="65"/>
    </location>
</feature>
<feature type="transmembrane region" description="Helical" evidence="6">
    <location>
        <begin position="173"/>
        <end position="195"/>
    </location>
</feature>
<name>A0AA42LHS7_ACIJO</name>
<dbReference type="EMBL" id="JAOCDR010000010">
    <property type="protein sequence ID" value="MDH0655840.1"/>
    <property type="molecule type" value="Genomic_DNA"/>
</dbReference>
<feature type="transmembrane region" description="Helical" evidence="6">
    <location>
        <begin position="118"/>
        <end position="139"/>
    </location>
</feature>
<feature type="transmembrane region" description="Helical" evidence="6">
    <location>
        <begin position="265"/>
        <end position="284"/>
    </location>
</feature>
<feature type="transmembrane region" description="Helical" evidence="6">
    <location>
        <begin position="146"/>
        <end position="167"/>
    </location>
</feature>
<feature type="transmembrane region" description="Helical" evidence="6">
    <location>
        <begin position="391"/>
        <end position="411"/>
    </location>
</feature>
<keyword evidence="3 6" id="KW-0812">Transmembrane</keyword>
<dbReference type="Pfam" id="PF01943">
    <property type="entry name" value="Polysacc_synt"/>
    <property type="match status" value="1"/>
</dbReference>
<organism evidence="7 8">
    <name type="scientific">Acinetobacter johnsonii</name>
    <dbReference type="NCBI Taxonomy" id="40214"/>
    <lineage>
        <taxon>Bacteria</taxon>
        <taxon>Pseudomonadati</taxon>
        <taxon>Pseudomonadota</taxon>
        <taxon>Gammaproteobacteria</taxon>
        <taxon>Moraxellales</taxon>
        <taxon>Moraxellaceae</taxon>
        <taxon>Acinetobacter</taxon>
    </lineage>
</organism>
<accession>A0AA42LHS7</accession>
<feature type="transmembrane region" description="Helical" evidence="6">
    <location>
        <begin position="86"/>
        <end position="106"/>
    </location>
</feature>
<evidence type="ECO:0000313" key="8">
    <source>
        <dbReference type="Proteomes" id="UP001161099"/>
    </source>
</evidence>
<dbReference type="RefSeq" id="WP_279698168.1">
    <property type="nucleotide sequence ID" value="NZ_JAOCDR010000010.1"/>
</dbReference>
<dbReference type="AlphaFoldDB" id="A0AA42LHS7"/>
<keyword evidence="5 6" id="KW-0472">Membrane</keyword>
<reference evidence="7" key="1">
    <citation type="submission" date="2022-09" db="EMBL/GenBank/DDBJ databases">
        <title>Intensive care unit water sources are persistently colonized with multi-drug resistant bacteria and are the site of extensive horizontal gene transfer of antibiotic resistance genes.</title>
        <authorList>
            <person name="Diorio-Toth L."/>
        </authorList>
    </citation>
    <scope>NUCLEOTIDE SEQUENCE</scope>
    <source>
        <strain evidence="7">GD03851</strain>
    </source>
</reference>
<comment type="subcellular location">
    <subcellularLocation>
        <location evidence="1">Cell membrane</location>
        <topology evidence="1">Multi-pass membrane protein</topology>
    </subcellularLocation>
</comment>
<keyword evidence="2" id="KW-1003">Cell membrane</keyword>
<dbReference type="GO" id="GO:0005886">
    <property type="term" value="C:plasma membrane"/>
    <property type="evidence" value="ECO:0007669"/>
    <property type="project" value="UniProtKB-SubCell"/>
</dbReference>
<evidence type="ECO:0000256" key="4">
    <source>
        <dbReference type="ARBA" id="ARBA00022989"/>
    </source>
</evidence>
<evidence type="ECO:0000313" key="7">
    <source>
        <dbReference type="EMBL" id="MDH0655840.1"/>
    </source>
</evidence>
<feature type="transmembrane region" description="Helical" evidence="6">
    <location>
        <begin position="12"/>
        <end position="30"/>
    </location>
</feature>
<protein>
    <submittedName>
        <fullName evidence="7">Oligosaccharide flippase family protein</fullName>
    </submittedName>
</protein>
<feature type="transmembrane region" description="Helical" evidence="6">
    <location>
        <begin position="296"/>
        <end position="315"/>
    </location>
</feature>
<dbReference type="InterPro" id="IPR050833">
    <property type="entry name" value="Poly_Biosynth_Transport"/>
</dbReference>
<dbReference type="PANTHER" id="PTHR30250">
    <property type="entry name" value="PST FAMILY PREDICTED COLANIC ACID TRANSPORTER"/>
    <property type="match status" value="1"/>
</dbReference>
<feature type="transmembrane region" description="Helical" evidence="6">
    <location>
        <begin position="367"/>
        <end position="385"/>
    </location>
</feature>
<proteinExistence type="predicted"/>
<feature type="transmembrane region" description="Helical" evidence="6">
    <location>
        <begin position="224"/>
        <end position="245"/>
    </location>
</feature>
<feature type="transmembrane region" description="Helical" evidence="6">
    <location>
        <begin position="335"/>
        <end position="355"/>
    </location>
</feature>
<evidence type="ECO:0000256" key="3">
    <source>
        <dbReference type="ARBA" id="ARBA00022692"/>
    </source>
</evidence>
<dbReference type="InterPro" id="IPR002797">
    <property type="entry name" value="Polysacc_synth"/>
</dbReference>
<evidence type="ECO:0000256" key="5">
    <source>
        <dbReference type="ARBA" id="ARBA00023136"/>
    </source>
</evidence>
<sequence>MERSLRKETMYLYAIQISNFLVPLAAFPYLTNKLGLESFGKFGYAQTIFFLFMFLIDFGFILAGAKSISLNKENSVQVDRIYTNIQVVKFTIFLLLFFSVLFFMYFELFGLKWGEVDTELVFCAIISSFSAVLIPTYLFNGLSINSTLASVTILLKLIFLIPVFLFVNGPSDLILAVSFQIMSGLAVGVIIQGIISKKKYAKFSLKYFDRSVCIQETKSAYDNFIASFFTLGFTYLTPLIIKFTMGDSALGLYTVVDKLINVLRQLYAPLTQAFFAKICIAYGDKNKNQYYLMLKRVSGFFLILGIFALVGNFLFGEKLLPLIFGDLYDVHEFLMIAIITQIIVSLASILVNFVVIPSGMSYILKRIYLFALIIYIPICFLLLNILALKGIFLSMLFIEITILLVLSFFLYKRLLN</sequence>
<evidence type="ECO:0000256" key="2">
    <source>
        <dbReference type="ARBA" id="ARBA00022475"/>
    </source>
</evidence>
<evidence type="ECO:0000256" key="1">
    <source>
        <dbReference type="ARBA" id="ARBA00004651"/>
    </source>
</evidence>
<keyword evidence="4 6" id="KW-1133">Transmembrane helix</keyword>
<comment type="caution">
    <text evidence="7">The sequence shown here is derived from an EMBL/GenBank/DDBJ whole genome shotgun (WGS) entry which is preliminary data.</text>
</comment>